<dbReference type="SUPFAM" id="SSF51556">
    <property type="entry name" value="Metallo-dependent hydrolases"/>
    <property type="match status" value="1"/>
</dbReference>
<dbReference type="Gene3D" id="3.20.20.140">
    <property type="entry name" value="Metal-dependent hydrolases"/>
    <property type="match status" value="1"/>
</dbReference>
<evidence type="ECO:0000256" key="1">
    <source>
        <dbReference type="SAM" id="SignalP"/>
    </source>
</evidence>
<dbReference type="InterPro" id="IPR011059">
    <property type="entry name" value="Metal-dep_hydrolase_composite"/>
</dbReference>
<keyword evidence="1" id="KW-0732">Signal</keyword>
<comment type="caution">
    <text evidence="3">The sequence shown here is derived from an EMBL/GenBank/DDBJ whole genome shotgun (WGS) entry which is preliminary data.</text>
</comment>
<dbReference type="Pfam" id="PF01979">
    <property type="entry name" value="Amidohydro_1"/>
    <property type="match status" value="1"/>
</dbReference>
<dbReference type="EMBL" id="PYVG01000001">
    <property type="protein sequence ID" value="PTB90335.1"/>
    <property type="molecule type" value="Genomic_DNA"/>
</dbReference>
<evidence type="ECO:0000259" key="2">
    <source>
        <dbReference type="Pfam" id="PF01979"/>
    </source>
</evidence>
<organism evidence="3 4">
    <name type="scientific">Pseudidiomarina aestuarii</name>
    <dbReference type="NCBI Taxonomy" id="624146"/>
    <lineage>
        <taxon>Bacteria</taxon>
        <taxon>Pseudomonadati</taxon>
        <taxon>Pseudomonadota</taxon>
        <taxon>Gammaproteobacteria</taxon>
        <taxon>Alteromonadales</taxon>
        <taxon>Idiomarinaceae</taxon>
        <taxon>Pseudidiomarina</taxon>
    </lineage>
</organism>
<dbReference type="GO" id="GO:0016810">
    <property type="term" value="F:hydrolase activity, acting on carbon-nitrogen (but not peptide) bonds"/>
    <property type="evidence" value="ECO:0007669"/>
    <property type="project" value="InterPro"/>
</dbReference>
<dbReference type="Gene3D" id="2.30.40.10">
    <property type="entry name" value="Urease, subunit C, domain 1"/>
    <property type="match status" value="1"/>
</dbReference>
<reference evidence="3 4" key="1">
    <citation type="submission" date="2018-03" db="EMBL/GenBank/DDBJ databases">
        <title>Cross-interface Injection: A General Nanoliter Liquid Handling Method Applied to Single Cells Genome Amplification Automated Nanoliter Liquid Handling Applied to Single Cell Multiple Displacement Amplification.</title>
        <authorList>
            <person name="Yun J."/>
            <person name="Xu P."/>
            <person name="Xu J."/>
            <person name="Dai X."/>
            <person name="Wang Y."/>
            <person name="Zheng X."/>
            <person name="Cao C."/>
            <person name="Yi Q."/>
            <person name="Zhu Y."/>
            <person name="Wang L."/>
            <person name="Dong Z."/>
            <person name="Huang Y."/>
            <person name="Huang L."/>
            <person name="Du W."/>
        </authorList>
    </citation>
    <scope>NUCLEOTIDE SEQUENCE [LARGE SCALE GENOMIC DNA]</scope>
    <source>
        <strain evidence="3 4">A9-4</strain>
    </source>
</reference>
<sequence>MKKLVSVIAISTALMSAGFTATASAEKIALVGGRLIDGTAEVPIHDSVILVEDGIIQEVGNQDSLPVPEGYRIVSTEGHDVLPGLWESHAHIQLVGHSNYRHWQANYRDRQVDEIMPAALVQLLLAGVTSARDLGAPLEDTVAIKKRLADGEIPGPTLYTSGPFLQAEVDDWQSHYRWEVKSVSDARAKVKRLDEAGMEIIKLIDQDDMDRDVALAIVDEAHKRGMKVVAHAHKPDEIRVGVEIGIDNFEHTGLTTAPGYPQDVLDTLVERTATGIFDGLLFWTPTMEGLFTYPDLVKNPEQLDDACWKRGLQPDTIADIAQSIEKPGHLEYSQLTPVRTPTIKNKIRQLKETGVMMLIGTDVGIPMKFHCQTTWHEMAVWVHDLGFDPMDTIRAATYWPAVMMGVQDKYGSVTPGKVADIIAVRGDVLKYMNIIRDVDMVMKDGVVFKQNGVVDEALLANFGKD</sequence>
<feature type="signal peptide" evidence="1">
    <location>
        <begin position="1"/>
        <end position="25"/>
    </location>
</feature>
<dbReference type="InterPro" id="IPR006680">
    <property type="entry name" value="Amidohydro-rel"/>
</dbReference>
<dbReference type="Proteomes" id="UP000241514">
    <property type="component" value="Unassembled WGS sequence"/>
</dbReference>
<dbReference type="InterPro" id="IPR051781">
    <property type="entry name" value="Metallo-dep_Hydrolase"/>
</dbReference>
<accession>A0A6N4DKQ1</accession>
<dbReference type="PANTHER" id="PTHR43135">
    <property type="entry name" value="ALPHA-D-RIBOSE 1-METHYLPHOSPHONATE 5-TRIPHOSPHATE DIPHOSPHATASE"/>
    <property type="match status" value="1"/>
</dbReference>
<evidence type="ECO:0000313" key="3">
    <source>
        <dbReference type="EMBL" id="PTB90335.1"/>
    </source>
</evidence>
<name>A0A6N4DKQ1_9GAMM</name>
<protein>
    <submittedName>
        <fullName evidence="3">Xaa-Pro dipeptidase</fullName>
    </submittedName>
</protein>
<proteinExistence type="predicted"/>
<dbReference type="InterPro" id="IPR032466">
    <property type="entry name" value="Metal_Hydrolase"/>
</dbReference>
<gene>
    <name evidence="3" type="ORF">C9928_00075</name>
</gene>
<dbReference type="SUPFAM" id="SSF51338">
    <property type="entry name" value="Composite domain of metallo-dependent hydrolases"/>
    <property type="match status" value="1"/>
</dbReference>
<dbReference type="PANTHER" id="PTHR43135:SF3">
    <property type="entry name" value="ALPHA-D-RIBOSE 1-METHYLPHOSPHONATE 5-TRIPHOSPHATE DIPHOSPHATASE"/>
    <property type="match status" value="1"/>
</dbReference>
<dbReference type="AlphaFoldDB" id="A0A6N4DKQ1"/>
<evidence type="ECO:0000313" key="4">
    <source>
        <dbReference type="Proteomes" id="UP000241514"/>
    </source>
</evidence>
<feature type="chain" id="PRO_5026882051" evidence="1">
    <location>
        <begin position="26"/>
        <end position="465"/>
    </location>
</feature>
<feature type="domain" description="Amidohydrolase-related" evidence="2">
    <location>
        <begin position="81"/>
        <end position="446"/>
    </location>
</feature>